<accession>A0A6C0BXF3</accession>
<dbReference type="AlphaFoldDB" id="A0A6C0BXF3"/>
<organism evidence="1">
    <name type="scientific">viral metagenome</name>
    <dbReference type="NCBI Taxonomy" id="1070528"/>
    <lineage>
        <taxon>unclassified sequences</taxon>
        <taxon>metagenomes</taxon>
        <taxon>organismal metagenomes</taxon>
    </lineage>
</organism>
<evidence type="ECO:0000313" key="1">
    <source>
        <dbReference type="EMBL" id="QHS96762.1"/>
    </source>
</evidence>
<name>A0A6C0BXF3_9ZZZZ</name>
<proteinExistence type="predicted"/>
<reference evidence="1" key="1">
    <citation type="journal article" date="2020" name="Nature">
        <title>Giant virus diversity and host interactions through global metagenomics.</title>
        <authorList>
            <person name="Schulz F."/>
            <person name="Roux S."/>
            <person name="Paez-Espino D."/>
            <person name="Jungbluth S."/>
            <person name="Walsh D.A."/>
            <person name="Denef V.J."/>
            <person name="McMahon K.D."/>
            <person name="Konstantinidis K.T."/>
            <person name="Eloe-Fadrosh E.A."/>
            <person name="Kyrpides N.C."/>
            <person name="Woyke T."/>
        </authorList>
    </citation>
    <scope>NUCLEOTIDE SEQUENCE</scope>
    <source>
        <strain evidence="1">GVMAG-M-3300020166-5</strain>
    </source>
</reference>
<dbReference type="EMBL" id="MN739279">
    <property type="protein sequence ID" value="QHS96762.1"/>
    <property type="molecule type" value="Genomic_DNA"/>
</dbReference>
<protein>
    <submittedName>
        <fullName evidence="1">Uncharacterized protein</fullName>
    </submittedName>
</protein>
<sequence length="96" mass="11316">MNIINSIMESIDSEKVSCDVRELVNIVMRQTDYDAETSLSKLQINDYDPLIVIREYMNPSKENLNRDKKKLTTNQLVYKEIRTMLDCAEKARRDKE</sequence>